<gene>
    <name evidence="2" type="ORF">EJB05_24705</name>
</gene>
<proteinExistence type="predicted"/>
<accession>A0A5J9VDK9</accession>
<feature type="compositionally biased region" description="Gly residues" evidence="1">
    <location>
        <begin position="1"/>
        <end position="10"/>
    </location>
</feature>
<dbReference type="EMBL" id="RWGY01000011">
    <property type="protein sequence ID" value="TVU32940.1"/>
    <property type="molecule type" value="Genomic_DNA"/>
</dbReference>
<organism evidence="2 3">
    <name type="scientific">Eragrostis curvula</name>
    <name type="common">weeping love grass</name>
    <dbReference type="NCBI Taxonomy" id="38414"/>
    <lineage>
        <taxon>Eukaryota</taxon>
        <taxon>Viridiplantae</taxon>
        <taxon>Streptophyta</taxon>
        <taxon>Embryophyta</taxon>
        <taxon>Tracheophyta</taxon>
        <taxon>Spermatophyta</taxon>
        <taxon>Magnoliopsida</taxon>
        <taxon>Liliopsida</taxon>
        <taxon>Poales</taxon>
        <taxon>Poaceae</taxon>
        <taxon>PACMAD clade</taxon>
        <taxon>Chloridoideae</taxon>
        <taxon>Eragrostideae</taxon>
        <taxon>Eragrostidinae</taxon>
        <taxon>Eragrostis</taxon>
    </lineage>
</organism>
<protein>
    <submittedName>
        <fullName evidence="2">Uncharacterized protein</fullName>
    </submittedName>
</protein>
<feature type="non-terminal residue" evidence="2">
    <location>
        <position position="1"/>
    </location>
</feature>
<dbReference type="Proteomes" id="UP000324897">
    <property type="component" value="Chromosome 1"/>
</dbReference>
<keyword evidence="3" id="KW-1185">Reference proteome</keyword>
<comment type="caution">
    <text evidence="2">The sequence shown here is derived from an EMBL/GenBank/DDBJ whole genome shotgun (WGS) entry which is preliminary data.</text>
</comment>
<reference evidence="2 3" key="1">
    <citation type="journal article" date="2019" name="Sci. Rep.">
        <title>A high-quality genome of Eragrostis curvula grass provides insights into Poaceae evolution and supports new strategies to enhance forage quality.</title>
        <authorList>
            <person name="Carballo J."/>
            <person name="Santos B.A.C.M."/>
            <person name="Zappacosta D."/>
            <person name="Garbus I."/>
            <person name="Selva J.P."/>
            <person name="Gallo C.A."/>
            <person name="Diaz A."/>
            <person name="Albertini E."/>
            <person name="Caccamo M."/>
            <person name="Echenique V."/>
        </authorList>
    </citation>
    <scope>NUCLEOTIDE SEQUENCE [LARGE SCALE GENOMIC DNA]</scope>
    <source>
        <strain evidence="3">cv. Victoria</strain>
        <tissue evidence="2">Leaf</tissue>
    </source>
</reference>
<evidence type="ECO:0000313" key="2">
    <source>
        <dbReference type="EMBL" id="TVU32940.1"/>
    </source>
</evidence>
<feature type="compositionally biased region" description="Basic residues" evidence="1">
    <location>
        <begin position="33"/>
        <end position="44"/>
    </location>
</feature>
<evidence type="ECO:0000256" key="1">
    <source>
        <dbReference type="SAM" id="MobiDB-lite"/>
    </source>
</evidence>
<feature type="region of interest" description="Disordered" evidence="1">
    <location>
        <begin position="1"/>
        <end position="44"/>
    </location>
</feature>
<dbReference type="Gramene" id="TVU32940">
    <property type="protein sequence ID" value="TVU32940"/>
    <property type="gene ID" value="EJB05_24705"/>
</dbReference>
<name>A0A5J9VDK9_9POAL</name>
<dbReference type="AlphaFoldDB" id="A0A5J9VDK9"/>
<feature type="compositionally biased region" description="Basic and acidic residues" evidence="1">
    <location>
        <begin position="22"/>
        <end position="32"/>
    </location>
</feature>
<evidence type="ECO:0000313" key="3">
    <source>
        <dbReference type="Proteomes" id="UP000324897"/>
    </source>
</evidence>
<sequence>MRAWGSGGGWREAKRVGRRGRWGADEGADTRGVKRPRRALAPRKKRICPDKLVLNNPSIPKFPNSPMLYGIAPDTKVSPTPRNWRPTRLLMLEGMLPEIPVTSKLRPCSVVERFTTEVGISPVKPALLLSSSIWSWLQFQSKR</sequence>